<dbReference type="GO" id="GO:0016887">
    <property type="term" value="F:ATP hydrolysis activity"/>
    <property type="evidence" value="ECO:0007669"/>
    <property type="project" value="InterPro"/>
</dbReference>
<dbReference type="GO" id="GO:0016020">
    <property type="term" value="C:membrane"/>
    <property type="evidence" value="ECO:0007669"/>
    <property type="project" value="InterPro"/>
</dbReference>
<comment type="caution">
    <text evidence="10">The sequence shown here is derived from an EMBL/GenBank/DDBJ whole genome shotgun (WGS) entry which is preliminary data.</text>
</comment>
<evidence type="ECO:0000256" key="6">
    <source>
        <dbReference type="ARBA" id="ARBA00023136"/>
    </source>
</evidence>
<dbReference type="Pfam" id="PF00005">
    <property type="entry name" value="ABC_tran"/>
    <property type="match status" value="1"/>
</dbReference>
<accession>A0AAW1WN38</accession>
<dbReference type="PANTHER" id="PTHR45136:SF2">
    <property type="entry name" value="ABC TRANSPORTER DOMAIN-CONTAINING PROTEIN"/>
    <property type="match status" value="1"/>
</dbReference>
<dbReference type="InterPro" id="IPR003439">
    <property type="entry name" value="ABC_transporter-like_ATP-bd"/>
</dbReference>
<keyword evidence="11" id="KW-1185">Reference proteome</keyword>
<feature type="domain" description="ABC transporter" evidence="9">
    <location>
        <begin position="114"/>
        <end position="254"/>
    </location>
</feature>
<dbReference type="GO" id="GO:0005524">
    <property type="term" value="F:ATP binding"/>
    <property type="evidence" value="ECO:0007669"/>
    <property type="project" value="InterPro"/>
</dbReference>
<dbReference type="AlphaFoldDB" id="A0AAW1WN38"/>
<dbReference type="EMBL" id="JBEDUW010000006">
    <property type="protein sequence ID" value="KAK9925181.1"/>
    <property type="molecule type" value="Genomic_DNA"/>
</dbReference>
<protein>
    <recommendedName>
        <fullName evidence="9">ABC transporter domain-containing protein</fullName>
    </recommendedName>
</protein>
<dbReference type="SUPFAM" id="SSF52540">
    <property type="entry name" value="P-loop containing nucleoside triphosphate hydrolases"/>
    <property type="match status" value="1"/>
</dbReference>
<sequence length="255" mass="27453">MAIGSTGTVFAIWAVMCYCGSKMVMYHGALGGTVFAVGISIVHAGLAMGAALSNLKYIAEACSAGERILEIINQVPKIDSDNMEGIVLDNLSSEVVFNNVKFAYPSRPNSIILNRFCLTIPEGKTVALVGSSGSGKSTVLLLLQRFYDPLEGEILLDGFSIDKLQLKWLRSQMASVSQEPSLFSTTIKENRLLGKEDGTHEEVVGAAKFSNAHNFICQLPQGYDTQVGERGSQVSGGQKQRIAIARAVIKKPQVH</sequence>
<dbReference type="InterPro" id="IPR036640">
    <property type="entry name" value="ABC1_TM_sf"/>
</dbReference>
<evidence type="ECO:0000313" key="10">
    <source>
        <dbReference type="EMBL" id="KAK9925181.1"/>
    </source>
</evidence>
<evidence type="ECO:0000259" key="9">
    <source>
        <dbReference type="Pfam" id="PF00005"/>
    </source>
</evidence>
<evidence type="ECO:0000256" key="2">
    <source>
        <dbReference type="ARBA" id="ARBA00022448"/>
    </source>
</evidence>
<dbReference type="Gene3D" id="1.20.1560.10">
    <property type="entry name" value="ABC transporter type 1, transmembrane domain"/>
    <property type="match status" value="1"/>
</dbReference>
<dbReference type="InterPro" id="IPR027417">
    <property type="entry name" value="P-loop_NTPase"/>
</dbReference>
<proteinExistence type="inferred from homology"/>
<evidence type="ECO:0000313" key="11">
    <source>
        <dbReference type="Proteomes" id="UP001457282"/>
    </source>
</evidence>
<gene>
    <name evidence="10" type="ORF">M0R45_033514</name>
</gene>
<name>A0AAW1WN38_RUBAR</name>
<evidence type="ECO:0000256" key="4">
    <source>
        <dbReference type="ARBA" id="ARBA00022737"/>
    </source>
</evidence>
<evidence type="ECO:0000256" key="1">
    <source>
        <dbReference type="ARBA" id="ARBA00007577"/>
    </source>
</evidence>
<reference evidence="10 11" key="1">
    <citation type="journal article" date="2023" name="G3 (Bethesda)">
        <title>A chromosome-length genome assembly and annotation of blackberry (Rubus argutus, cv. 'Hillquist').</title>
        <authorList>
            <person name="Bruna T."/>
            <person name="Aryal R."/>
            <person name="Dudchenko O."/>
            <person name="Sargent D.J."/>
            <person name="Mead D."/>
            <person name="Buti M."/>
            <person name="Cavallini A."/>
            <person name="Hytonen T."/>
            <person name="Andres J."/>
            <person name="Pham M."/>
            <person name="Weisz D."/>
            <person name="Mascagni F."/>
            <person name="Usai G."/>
            <person name="Natali L."/>
            <person name="Bassil N."/>
            <person name="Fernandez G.E."/>
            <person name="Lomsadze A."/>
            <person name="Armour M."/>
            <person name="Olukolu B."/>
            <person name="Poorten T."/>
            <person name="Britton C."/>
            <person name="Davik J."/>
            <person name="Ashrafi H."/>
            <person name="Aiden E.L."/>
            <person name="Borodovsky M."/>
            <person name="Worthington M."/>
        </authorList>
    </citation>
    <scope>NUCLEOTIDE SEQUENCE [LARGE SCALE GENOMIC DNA]</scope>
    <source>
        <strain evidence="10">PI 553951</strain>
    </source>
</reference>
<keyword evidence="4" id="KW-0677">Repeat</keyword>
<dbReference type="Proteomes" id="UP001457282">
    <property type="component" value="Unassembled WGS sequence"/>
</dbReference>
<dbReference type="PROSITE" id="PS00211">
    <property type="entry name" value="ABC_TRANSPORTER_1"/>
    <property type="match status" value="1"/>
</dbReference>
<dbReference type="InterPro" id="IPR017871">
    <property type="entry name" value="ABC_transporter-like_CS"/>
</dbReference>
<evidence type="ECO:0000256" key="8">
    <source>
        <dbReference type="SAM" id="Phobius"/>
    </source>
</evidence>
<keyword evidence="2" id="KW-0813">Transport</keyword>
<dbReference type="PANTHER" id="PTHR45136">
    <property type="entry name" value="ABC TRANSPORTER DOMAIN-CONTAINING PROTEIN"/>
    <property type="match status" value="1"/>
</dbReference>
<keyword evidence="3 8" id="KW-0812">Transmembrane</keyword>
<dbReference type="Gene3D" id="3.40.50.300">
    <property type="entry name" value="P-loop containing nucleotide triphosphate hydrolases"/>
    <property type="match status" value="1"/>
</dbReference>
<keyword evidence="7" id="KW-0325">Glycoprotein</keyword>
<keyword evidence="6 8" id="KW-0472">Membrane</keyword>
<evidence type="ECO:0000256" key="5">
    <source>
        <dbReference type="ARBA" id="ARBA00022989"/>
    </source>
</evidence>
<evidence type="ECO:0000256" key="7">
    <source>
        <dbReference type="ARBA" id="ARBA00023180"/>
    </source>
</evidence>
<feature type="transmembrane region" description="Helical" evidence="8">
    <location>
        <begin position="27"/>
        <end position="48"/>
    </location>
</feature>
<keyword evidence="5 8" id="KW-1133">Transmembrane helix</keyword>
<comment type="similarity">
    <text evidence="1">Belongs to the ABC transporter superfamily. ABCB family. Multidrug resistance exporter (TC 3.A.1.201) subfamily.</text>
</comment>
<organism evidence="10 11">
    <name type="scientific">Rubus argutus</name>
    <name type="common">Southern blackberry</name>
    <dbReference type="NCBI Taxonomy" id="59490"/>
    <lineage>
        <taxon>Eukaryota</taxon>
        <taxon>Viridiplantae</taxon>
        <taxon>Streptophyta</taxon>
        <taxon>Embryophyta</taxon>
        <taxon>Tracheophyta</taxon>
        <taxon>Spermatophyta</taxon>
        <taxon>Magnoliopsida</taxon>
        <taxon>eudicotyledons</taxon>
        <taxon>Gunneridae</taxon>
        <taxon>Pentapetalae</taxon>
        <taxon>rosids</taxon>
        <taxon>fabids</taxon>
        <taxon>Rosales</taxon>
        <taxon>Rosaceae</taxon>
        <taxon>Rosoideae</taxon>
        <taxon>Rosoideae incertae sedis</taxon>
        <taxon>Rubus</taxon>
    </lineage>
</organism>
<evidence type="ECO:0000256" key="3">
    <source>
        <dbReference type="ARBA" id="ARBA00022692"/>
    </source>
</evidence>